<organism evidence="2 3">
    <name type="scientific">Hibiscus sabdariffa</name>
    <name type="common">roselle</name>
    <dbReference type="NCBI Taxonomy" id="183260"/>
    <lineage>
        <taxon>Eukaryota</taxon>
        <taxon>Viridiplantae</taxon>
        <taxon>Streptophyta</taxon>
        <taxon>Embryophyta</taxon>
        <taxon>Tracheophyta</taxon>
        <taxon>Spermatophyta</taxon>
        <taxon>Magnoliopsida</taxon>
        <taxon>eudicotyledons</taxon>
        <taxon>Gunneridae</taxon>
        <taxon>Pentapetalae</taxon>
        <taxon>rosids</taxon>
        <taxon>malvids</taxon>
        <taxon>Malvales</taxon>
        <taxon>Malvaceae</taxon>
        <taxon>Malvoideae</taxon>
        <taxon>Hibiscus</taxon>
    </lineage>
</organism>
<gene>
    <name evidence="2" type="ORF">V6N11_042403</name>
</gene>
<evidence type="ECO:0000313" key="3">
    <source>
        <dbReference type="Proteomes" id="UP001396334"/>
    </source>
</evidence>
<comment type="caution">
    <text evidence="2">The sequence shown here is derived from an EMBL/GenBank/DDBJ whole genome shotgun (WGS) entry which is preliminary data.</text>
</comment>
<dbReference type="Proteomes" id="UP001396334">
    <property type="component" value="Unassembled WGS sequence"/>
</dbReference>
<feature type="domain" description="RNase H type-1" evidence="1">
    <location>
        <begin position="40"/>
        <end position="100"/>
    </location>
</feature>
<sequence length="123" mass="13469">MDPSFVECGDLLMIGMSLVQECRNAATARETARLGLACRREVELETDCVEVERILVGKSGALSGNAIVDDIREMLSRNWVVVIRRISRDGNKVVDALAAFVINGPDGVRFFDSPPLFVSNLLS</sequence>
<reference evidence="2 3" key="1">
    <citation type="journal article" date="2024" name="G3 (Bethesda)">
        <title>Genome assembly of Hibiscus sabdariffa L. provides insights into metabolisms of medicinal natural products.</title>
        <authorList>
            <person name="Kim T."/>
        </authorList>
    </citation>
    <scope>NUCLEOTIDE SEQUENCE [LARGE SCALE GENOMIC DNA]</scope>
    <source>
        <strain evidence="2">TK-2024</strain>
        <tissue evidence="2">Old leaves</tissue>
    </source>
</reference>
<name>A0ABR2QW71_9ROSI</name>
<evidence type="ECO:0000313" key="2">
    <source>
        <dbReference type="EMBL" id="KAK9004953.1"/>
    </source>
</evidence>
<keyword evidence="3" id="KW-1185">Reference proteome</keyword>
<evidence type="ECO:0000259" key="1">
    <source>
        <dbReference type="Pfam" id="PF13456"/>
    </source>
</evidence>
<proteinExistence type="predicted"/>
<dbReference type="Pfam" id="PF13456">
    <property type="entry name" value="RVT_3"/>
    <property type="match status" value="1"/>
</dbReference>
<protein>
    <recommendedName>
        <fullName evidence="1">RNase H type-1 domain-containing protein</fullName>
    </recommendedName>
</protein>
<dbReference type="EMBL" id="JBBPBN010000030">
    <property type="protein sequence ID" value="KAK9004953.1"/>
    <property type="molecule type" value="Genomic_DNA"/>
</dbReference>
<accession>A0ABR2QW71</accession>
<dbReference type="InterPro" id="IPR002156">
    <property type="entry name" value="RNaseH_domain"/>
</dbReference>